<gene>
    <name evidence="1" type="ORF">AO067_16925</name>
</gene>
<name>A0A0W0H8D3_PSEVI</name>
<proteinExistence type="predicted"/>
<accession>A0A0W0H8D3</accession>
<evidence type="ECO:0000313" key="1">
    <source>
        <dbReference type="EMBL" id="KTB57086.1"/>
    </source>
</evidence>
<protein>
    <submittedName>
        <fullName evidence="1">Uncharacterized protein</fullName>
    </submittedName>
</protein>
<dbReference type="EMBL" id="LKEJ01000166">
    <property type="protein sequence ID" value="KTB57086.1"/>
    <property type="molecule type" value="Genomic_DNA"/>
</dbReference>
<comment type="caution">
    <text evidence="1">The sequence shown here is derived from an EMBL/GenBank/DDBJ whole genome shotgun (WGS) entry which is preliminary data.</text>
</comment>
<organism evidence="1 2">
    <name type="scientific">Pseudomonas viridiflava ICMP 13104</name>
    <dbReference type="NCBI Taxonomy" id="1198305"/>
    <lineage>
        <taxon>Bacteria</taxon>
        <taxon>Pseudomonadati</taxon>
        <taxon>Pseudomonadota</taxon>
        <taxon>Gammaproteobacteria</taxon>
        <taxon>Pseudomonadales</taxon>
        <taxon>Pseudomonadaceae</taxon>
        <taxon>Pseudomonas</taxon>
    </lineage>
</organism>
<dbReference type="Proteomes" id="UP000053048">
    <property type="component" value="Unassembled WGS sequence"/>
</dbReference>
<evidence type="ECO:0000313" key="2">
    <source>
        <dbReference type="Proteomes" id="UP000053048"/>
    </source>
</evidence>
<keyword evidence="2" id="KW-1185">Reference proteome</keyword>
<sequence>MSREVRQITPDVQDIIQHTLRSLLGKGFVVALFGSEDPTGAMQYHLRIDHDATGLGIEHHDIIEDGFIDDIFMLATRMKTMLKQRETLSRMSGGSQATGQVRLLTWITEDGSQTVLQAAEKAGRECVNALRARRMAG</sequence>
<reference evidence="1 2" key="1">
    <citation type="submission" date="2015-09" db="EMBL/GenBank/DDBJ databases">
        <title>Genome sequence of ICMP 13104.</title>
        <authorList>
            <person name="Visnovsky S."/>
            <person name="Lu A."/>
            <person name="Panda P."/>
            <person name="Pitman A."/>
        </authorList>
    </citation>
    <scope>NUCLEOTIDE SEQUENCE [LARGE SCALE GENOMIC DNA]</scope>
    <source>
        <strain evidence="1 2">ICMP 13104</strain>
    </source>
</reference>
<dbReference type="AlphaFoldDB" id="A0A0W0H8D3"/>